<feature type="chain" id="PRO_5004658959" evidence="1">
    <location>
        <begin position="33"/>
        <end position="307"/>
    </location>
</feature>
<comment type="caution">
    <text evidence="3">The sequence shown here is derived from an EMBL/GenBank/DDBJ whole genome shotgun (WGS) entry which is preliminary data.</text>
</comment>
<dbReference type="SMART" id="SM00257">
    <property type="entry name" value="LysM"/>
    <property type="match status" value="1"/>
</dbReference>
<dbReference type="PROSITE" id="PS51782">
    <property type="entry name" value="LYSM"/>
    <property type="match status" value="1"/>
</dbReference>
<organism evidence="3 4">
    <name type="scientific">Rubidibacter lacunae KORDI 51-2</name>
    <dbReference type="NCBI Taxonomy" id="582515"/>
    <lineage>
        <taxon>Bacteria</taxon>
        <taxon>Bacillati</taxon>
        <taxon>Cyanobacteriota</taxon>
        <taxon>Cyanophyceae</taxon>
        <taxon>Oscillatoriophycideae</taxon>
        <taxon>Chroococcales</taxon>
        <taxon>Aphanothecaceae</taxon>
        <taxon>Rubidibacter</taxon>
    </lineage>
</organism>
<dbReference type="eggNOG" id="COG1388">
    <property type="taxonomic scope" value="Bacteria"/>
</dbReference>
<proteinExistence type="predicted"/>
<reference evidence="3 4" key="1">
    <citation type="submission" date="2013-05" db="EMBL/GenBank/DDBJ databases">
        <title>Draft genome sequence of Rubidibacter lacunae KORDI 51-2.</title>
        <authorList>
            <person name="Choi D.H."/>
            <person name="Noh J.H."/>
            <person name="Kwon K.-K."/>
            <person name="Lee J.-H."/>
            <person name="Ryu J.-Y."/>
        </authorList>
    </citation>
    <scope>NUCLEOTIDE SEQUENCE [LARGE SCALE GENOMIC DNA]</scope>
    <source>
        <strain evidence="3 4">KORDI 51-2</strain>
    </source>
</reference>
<feature type="domain" description="LysM" evidence="2">
    <location>
        <begin position="57"/>
        <end position="100"/>
    </location>
</feature>
<dbReference type="Gene3D" id="3.10.350.10">
    <property type="entry name" value="LysM domain"/>
    <property type="match status" value="1"/>
</dbReference>
<dbReference type="GO" id="GO:0004222">
    <property type="term" value="F:metalloendopeptidase activity"/>
    <property type="evidence" value="ECO:0007669"/>
    <property type="project" value="TreeGrafter"/>
</dbReference>
<dbReference type="CDD" id="cd00118">
    <property type="entry name" value="LysM"/>
    <property type="match status" value="1"/>
</dbReference>
<name>U5DQ39_9CHRO</name>
<dbReference type="PANTHER" id="PTHR21666">
    <property type="entry name" value="PEPTIDASE-RELATED"/>
    <property type="match status" value="1"/>
</dbReference>
<dbReference type="AlphaFoldDB" id="U5DQ39"/>
<sequence length="307" mass="32267">MSVNRLASGSLCWRTGMLTLAWLGLQSGTAIAQSGLPTAAPAGQTGSCRPSVLSQLERHTVSAGETISSIAARYGLYPGTIARLNPGVPDAPASGMEVLVPPFNGMRLEVPSGTTWNDLETAYGVRADVLFELNGCTPRPESVFLPGVNWSPTGRVGDYNGFDGYPLPERAEVTLAYGPHGRGFHSGLDLQAAPGTPVLAVAAGTTAFVGPSDAYGNLVIVNHPDGRQTRYAHLGELGVTVGQPVVAGQQVGTVGTSGVPDARKPHLHFEIRIRTPQGWVAQDPVLHLIGDRSNPETNRYTGEELSK</sequence>
<feature type="signal peptide" evidence="1">
    <location>
        <begin position="1"/>
        <end position="32"/>
    </location>
</feature>
<dbReference type="InterPro" id="IPR050570">
    <property type="entry name" value="Cell_wall_metabolism_enzyme"/>
</dbReference>
<evidence type="ECO:0000313" key="3">
    <source>
        <dbReference type="EMBL" id="ERN42724.1"/>
    </source>
</evidence>
<dbReference type="eggNOG" id="COG0739">
    <property type="taxonomic scope" value="Bacteria"/>
</dbReference>
<evidence type="ECO:0000259" key="2">
    <source>
        <dbReference type="PROSITE" id="PS51782"/>
    </source>
</evidence>
<dbReference type="Pfam" id="PF01476">
    <property type="entry name" value="LysM"/>
    <property type="match status" value="1"/>
</dbReference>
<dbReference type="STRING" id="582515.KR51_00005710"/>
<evidence type="ECO:0000256" key="1">
    <source>
        <dbReference type="SAM" id="SignalP"/>
    </source>
</evidence>
<keyword evidence="1" id="KW-0732">Signal</keyword>
<keyword evidence="4" id="KW-1185">Reference proteome</keyword>
<dbReference type="CDD" id="cd12797">
    <property type="entry name" value="M23_peptidase"/>
    <property type="match status" value="1"/>
</dbReference>
<dbReference type="PANTHER" id="PTHR21666:SF290">
    <property type="entry name" value="PEPTIDASE M23 DOMAIN PROTEIN"/>
    <property type="match status" value="1"/>
</dbReference>
<dbReference type="InterPro" id="IPR011055">
    <property type="entry name" value="Dup_hybrid_motif"/>
</dbReference>
<dbReference type="SUPFAM" id="SSF51261">
    <property type="entry name" value="Duplicated hybrid motif"/>
    <property type="match status" value="1"/>
</dbReference>
<dbReference type="EMBL" id="ASSJ01000008">
    <property type="protein sequence ID" value="ERN42724.1"/>
    <property type="molecule type" value="Genomic_DNA"/>
</dbReference>
<gene>
    <name evidence="3" type="ORF">KR51_00005710</name>
</gene>
<dbReference type="InterPro" id="IPR036779">
    <property type="entry name" value="LysM_dom_sf"/>
</dbReference>
<dbReference type="Pfam" id="PF01551">
    <property type="entry name" value="Peptidase_M23"/>
    <property type="match status" value="1"/>
</dbReference>
<protein>
    <submittedName>
        <fullName evidence="3">Membrane protein</fullName>
    </submittedName>
</protein>
<dbReference type="InterPro" id="IPR018392">
    <property type="entry name" value="LysM"/>
</dbReference>
<dbReference type="InParanoid" id="U5DQ39"/>
<evidence type="ECO:0000313" key="4">
    <source>
        <dbReference type="Proteomes" id="UP000016960"/>
    </source>
</evidence>
<dbReference type="Gene3D" id="2.70.70.10">
    <property type="entry name" value="Glucose Permease (Domain IIA)"/>
    <property type="match status" value="1"/>
</dbReference>
<dbReference type="Proteomes" id="UP000016960">
    <property type="component" value="Unassembled WGS sequence"/>
</dbReference>
<accession>U5DQ39</accession>
<dbReference type="InterPro" id="IPR016047">
    <property type="entry name" value="M23ase_b-sheet_dom"/>
</dbReference>
<dbReference type="PATRIC" id="fig|582515.4.peg.649"/>